<organism evidence="10 11">
    <name type="scientific">Bicyclus anynana</name>
    <name type="common">Squinting bush brown butterfly</name>
    <dbReference type="NCBI Taxonomy" id="110368"/>
    <lineage>
        <taxon>Eukaryota</taxon>
        <taxon>Metazoa</taxon>
        <taxon>Ecdysozoa</taxon>
        <taxon>Arthropoda</taxon>
        <taxon>Hexapoda</taxon>
        <taxon>Insecta</taxon>
        <taxon>Pterygota</taxon>
        <taxon>Neoptera</taxon>
        <taxon>Endopterygota</taxon>
        <taxon>Lepidoptera</taxon>
        <taxon>Glossata</taxon>
        <taxon>Ditrysia</taxon>
        <taxon>Papilionoidea</taxon>
        <taxon>Nymphalidae</taxon>
        <taxon>Satyrinae</taxon>
        <taxon>Satyrini</taxon>
        <taxon>Mycalesina</taxon>
        <taxon>Bicyclus</taxon>
    </lineage>
</organism>
<evidence type="ECO:0000256" key="8">
    <source>
        <dbReference type="ARBA" id="ARBA00023136"/>
    </source>
</evidence>
<dbReference type="PANTHER" id="PTHR35259:SF1">
    <property type="entry name" value="BOMBESIN RECEPTOR-ACTIVATED PROTEIN C6ORF89"/>
    <property type="match status" value="1"/>
</dbReference>
<evidence type="ECO:0000256" key="4">
    <source>
        <dbReference type="ARBA" id="ARBA00022692"/>
    </source>
</evidence>
<dbReference type="KEGG" id="bany:112045983"/>
<dbReference type="OrthoDB" id="10036464at2759"/>
<evidence type="ECO:0000256" key="1">
    <source>
        <dbReference type="ARBA" id="ARBA00004323"/>
    </source>
</evidence>
<evidence type="ECO:0000256" key="9">
    <source>
        <dbReference type="SAM" id="Phobius"/>
    </source>
</evidence>
<proteinExistence type="predicted"/>
<comment type="subcellular location">
    <subcellularLocation>
        <location evidence="2">Cytoplasm</location>
    </subcellularLocation>
    <subcellularLocation>
        <location evidence="1">Golgi apparatus membrane</location>
        <topology evidence="1">Single-pass type II membrane protein</topology>
    </subcellularLocation>
</comment>
<name>A0A6J1MRA7_BICAN</name>
<keyword evidence="8 9" id="KW-0472">Membrane</keyword>
<reference evidence="11" key="1">
    <citation type="submission" date="2025-08" db="UniProtKB">
        <authorList>
            <consortium name="RefSeq"/>
        </authorList>
    </citation>
    <scope>IDENTIFICATION</scope>
</reference>
<keyword evidence="3" id="KW-0963">Cytoplasm</keyword>
<keyword evidence="6 9" id="KW-1133">Transmembrane helix</keyword>
<dbReference type="InterPro" id="IPR038757">
    <property type="entry name" value="BRAP"/>
</dbReference>
<dbReference type="Proteomes" id="UP001652582">
    <property type="component" value="Chromosome 6"/>
</dbReference>
<protein>
    <submittedName>
        <fullName evidence="11">Uncharacterized protein LOC112045983</fullName>
    </submittedName>
</protein>
<evidence type="ECO:0000313" key="10">
    <source>
        <dbReference type="Proteomes" id="UP001652582"/>
    </source>
</evidence>
<evidence type="ECO:0000256" key="6">
    <source>
        <dbReference type="ARBA" id="ARBA00022989"/>
    </source>
</evidence>
<keyword evidence="10" id="KW-1185">Reference proteome</keyword>
<dbReference type="GO" id="GO:0000139">
    <property type="term" value="C:Golgi membrane"/>
    <property type="evidence" value="ECO:0007669"/>
    <property type="project" value="UniProtKB-SubCell"/>
</dbReference>
<dbReference type="PANTHER" id="PTHR35259">
    <property type="entry name" value="BOMBESIN RECEPTOR-ACTIVATED PROTEIN C6ORF89"/>
    <property type="match status" value="1"/>
</dbReference>
<dbReference type="RefSeq" id="XP_023938180.2">
    <property type="nucleotide sequence ID" value="XM_024082412.2"/>
</dbReference>
<feature type="transmembrane region" description="Helical" evidence="9">
    <location>
        <begin position="61"/>
        <end position="77"/>
    </location>
</feature>
<evidence type="ECO:0000256" key="5">
    <source>
        <dbReference type="ARBA" id="ARBA00022968"/>
    </source>
</evidence>
<sequence length="334" mass="39514">MTNKELLQEYSKSITKLKKESVDAGITEEEFKEMYYKSLHDLVKNNHISAANNRQWFKTKLIWLICLSTIIIVIYNYKSIHACVVCEMQDYIYPGLRLLRKFSIPFISLFPVLTELYQETCLIQNPFFTVVDMDCWPCSTVNNVGEVFNPQPVHKQQSAPFVYKTEQKEIDLNELKKLYMKNKSLFDVESPKVLINNKYYWSPQDTFGPDVLQENLYVWKSTNFNTARLIRQIIPRPKVVPKFGQSTERFIIIDSKRDMFHIPETECNYSFLLALSGSRIIYLRPAEECKYQCKTLKVELKQSYLLWYNWWYWRPIAEPSIGNETFIAHIGSYC</sequence>
<evidence type="ECO:0000256" key="2">
    <source>
        <dbReference type="ARBA" id="ARBA00004496"/>
    </source>
</evidence>
<evidence type="ECO:0000313" key="11">
    <source>
        <dbReference type="RefSeq" id="XP_023938180.2"/>
    </source>
</evidence>
<keyword evidence="5" id="KW-0735">Signal-anchor</keyword>
<keyword evidence="7" id="KW-0333">Golgi apparatus</keyword>
<evidence type="ECO:0000256" key="3">
    <source>
        <dbReference type="ARBA" id="ARBA00022490"/>
    </source>
</evidence>
<keyword evidence="4 9" id="KW-0812">Transmembrane</keyword>
<gene>
    <name evidence="11" type="primary">LOC112045983</name>
</gene>
<dbReference type="AlphaFoldDB" id="A0A6J1MRA7"/>
<accession>A0A6J1MRA7</accession>
<dbReference type="GeneID" id="112045983"/>
<evidence type="ECO:0000256" key="7">
    <source>
        <dbReference type="ARBA" id="ARBA00023034"/>
    </source>
</evidence>